<dbReference type="PANTHER" id="PTHR36834">
    <property type="entry name" value="MEMBRANE PROTEIN-RELATED"/>
    <property type="match status" value="1"/>
</dbReference>
<dbReference type="InterPro" id="IPR053150">
    <property type="entry name" value="Teicoplanin_resist-assoc"/>
</dbReference>
<feature type="transmembrane region" description="Helical" evidence="1">
    <location>
        <begin position="172"/>
        <end position="192"/>
    </location>
</feature>
<gene>
    <name evidence="3" type="ORF">IM700_008430</name>
</gene>
<feature type="transmembrane region" description="Helical" evidence="1">
    <location>
        <begin position="117"/>
        <end position="137"/>
    </location>
</feature>
<feature type="domain" description="VanZ-like" evidence="2">
    <location>
        <begin position="31"/>
        <end position="161"/>
    </location>
</feature>
<evidence type="ECO:0000256" key="1">
    <source>
        <dbReference type="SAM" id="Phobius"/>
    </source>
</evidence>
<reference evidence="3 4" key="1">
    <citation type="submission" date="2021-01" db="EMBL/GenBank/DDBJ databases">
        <title>Paenibacillus sp.nov. isolated from the rhizosphere soil of tomato plant.</title>
        <authorList>
            <person name="Thin K.K."/>
            <person name="Zhang X."/>
            <person name="He S."/>
        </authorList>
    </citation>
    <scope>NUCLEOTIDE SEQUENCE [LARGE SCALE GENOMIC DNA]</scope>
    <source>
        <strain evidence="3 4">DXFW5</strain>
    </source>
</reference>
<comment type="caution">
    <text evidence="3">The sequence shown here is derived from an EMBL/GenBank/DDBJ whole genome shotgun (WGS) entry which is preliminary data.</text>
</comment>
<dbReference type="PANTHER" id="PTHR36834:SF1">
    <property type="entry name" value="INTEGRAL MEMBRANE PROTEIN"/>
    <property type="match status" value="1"/>
</dbReference>
<evidence type="ECO:0000313" key="4">
    <source>
        <dbReference type="Proteomes" id="UP001516620"/>
    </source>
</evidence>
<proteinExistence type="predicted"/>
<accession>A0ABS2H7B3</accession>
<evidence type="ECO:0000313" key="3">
    <source>
        <dbReference type="EMBL" id="MBM6995691.1"/>
    </source>
</evidence>
<keyword evidence="1" id="KW-0472">Membrane</keyword>
<dbReference type="EMBL" id="JADCNN020000006">
    <property type="protein sequence ID" value="MBM6995691.1"/>
    <property type="molecule type" value="Genomic_DNA"/>
</dbReference>
<feature type="transmembrane region" description="Helical" evidence="1">
    <location>
        <begin position="85"/>
        <end position="105"/>
    </location>
</feature>
<sequence length="327" mass="36382">MDSKFDRRRGINLSQARTSRWLQALFYLLFSAYGLFTLQVILFKTVPFAAIFYHAGERSIRSINWIPFYTIAEFFTSPNMGMGRALLNVGGNIALFVPLGILAAHAGKGRSIRLQSLWLLVTSLLLEIIQYVLALGSSDIDDILLNTLGGVIGIGIYRWFRKKTSSTNRLLTVLIVLFMLVGLAGVASARMLGYDSLLPFSNTRVGFVDENKEVMAGWDEARADVFGSLTAVGTQEVTVQMNLKHRGTSAPEEAEGEEVRFPITDATQFFVSHIRSHQHTVISNYQKASRSEVVSLLETREMAPPVKVWLSDEDRQAAETVLVSVVE</sequence>
<name>A0ABS2H7B3_9BACL</name>
<keyword evidence="4" id="KW-1185">Reference proteome</keyword>
<evidence type="ECO:0000259" key="2">
    <source>
        <dbReference type="Pfam" id="PF04892"/>
    </source>
</evidence>
<organism evidence="3 4">
    <name type="scientific">Paenibacillus rhizolycopersici</name>
    <dbReference type="NCBI Taxonomy" id="2780073"/>
    <lineage>
        <taxon>Bacteria</taxon>
        <taxon>Bacillati</taxon>
        <taxon>Bacillota</taxon>
        <taxon>Bacilli</taxon>
        <taxon>Bacillales</taxon>
        <taxon>Paenibacillaceae</taxon>
        <taxon>Paenibacillus</taxon>
    </lineage>
</organism>
<dbReference type="Pfam" id="PF04892">
    <property type="entry name" value="VanZ"/>
    <property type="match status" value="1"/>
</dbReference>
<feature type="transmembrane region" description="Helical" evidence="1">
    <location>
        <begin position="143"/>
        <end position="160"/>
    </location>
</feature>
<protein>
    <submittedName>
        <fullName evidence="3">VanZ family protein</fullName>
    </submittedName>
</protein>
<feature type="transmembrane region" description="Helical" evidence="1">
    <location>
        <begin position="21"/>
        <end position="43"/>
    </location>
</feature>
<dbReference type="Proteomes" id="UP001516620">
    <property type="component" value="Unassembled WGS sequence"/>
</dbReference>
<keyword evidence="1" id="KW-0812">Transmembrane</keyword>
<dbReference type="InterPro" id="IPR006976">
    <property type="entry name" value="VanZ-like"/>
</dbReference>
<keyword evidence="1" id="KW-1133">Transmembrane helix</keyword>
<dbReference type="RefSeq" id="WP_193417183.1">
    <property type="nucleotide sequence ID" value="NZ_JADCNN020000006.1"/>
</dbReference>